<dbReference type="AlphaFoldDB" id="A0A5J5F1X6"/>
<dbReference type="PANTHER" id="PTHR12549">
    <property type="entry name" value="JMJC DOMAIN-CONTAINING HISTONE DEMETHYLATION PROTEIN"/>
    <property type="match status" value="1"/>
</dbReference>
<feature type="non-terminal residue" evidence="5">
    <location>
        <position position="460"/>
    </location>
</feature>
<evidence type="ECO:0000256" key="2">
    <source>
        <dbReference type="ARBA" id="ARBA00022723"/>
    </source>
</evidence>
<dbReference type="GO" id="GO:0000785">
    <property type="term" value="C:chromatin"/>
    <property type="evidence" value="ECO:0007669"/>
    <property type="project" value="TreeGrafter"/>
</dbReference>
<dbReference type="SUPFAM" id="SSF51197">
    <property type="entry name" value="Clavaminate synthase-like"/>
    <property type="match status" value="1"/>
</dbReference>
<dbReference type="GO" id="GO:0031490">
    <property type="term" value="F:chromatin DNA binding"/>
    <property type="evidence" value="ECO:0007669"/>
    <property type="project" value="TreeGrafter"/>
</dbReference>
<name>A0A5J5F1X6_9PEZI</name>
<keyword evidence="6" id="KW-1185">Reference proteome</keyword>
<feature type="non-terminal residue" evidence="5">
    <location>
        <position position="1"/>
    </location>
</feature>
<dbReference type="GO" id="GO:0046872">
    <property type="term" value="F:metal ion binding"/>
    <property type="evidence" value="ECO:0007669"/>
    <property type="project" value="UniProtKB-KW"/>
</dbReference>
<dbReference type="GO" id="GO:0000118">
    <property type="term" value="C:histone deacetylase complex"/>
    <property type="evidence" value="ECO:0007669"/>
    <property type="project" value="TreeGrafter"/>
</dbReference>
<keyword evidence="2" id="KW-0479">Metal-binding</keyword>
<dbReference type="GO" id="GO:0006357">
    <property type="term" value="P:regulation of transcription by RNA polymerase II"/>
    <property type="evidence" value="ECO:0007669"/>
    <property type="project" value="TreeGrafter"/>
</dbReference>
<protein>
    <recommendedName>
        <fullName evidence="4">JmjC domain-containing protein</fullName>
    </recommendedName>
</protein>
<dbReference type="EMBL" id="VXIS01000053">
    <property type="protein sequence ID" value="KAA8909829.1"/>
    <property type="molecule type" value="Genomic_DNA"/>
</dbReference>
<evidence type="ECO:0000259" key="4">
    <source>
        <dbReference type="PROSITE" id="PS51184"/>
    </source>
</evidence>
<organism evidence="5 6">
    <name type="scientific">Sphaerosporella brunnea</name>
    <dbReference type="NCBI Taxonomy" id="1250544"/>
    <lineage>
        <taxon>Eukaryota</taxon>
        <taxon>Fungi</taxon>
        <taxon>Dikarya</taxon>
        <taxon>Ascomycota</taxon>
        <taxon>Pezizomycotina</taxon>
        <taxon>Pezizomycetes</taxon>
        <taxon>Pezizales</taxon>
        <taxon>Pyronemataceae</taxon>
        <taxon>Sphaerosporella</taxon>
    </lineage>
</organism>
<dbReference type="InParanoid" id="A0A5J5F1X6"/>
<evidence type="ECO:0000256" key="1">
    <source>
        <dbReference type="ARBA" id="ARBA00004123"/>
    </source>
</evidence>
<dbReference type="Gene3D" id="2.60.120.650">
    <property type="entry name" value="Cupin"/>
    <property type="match status" value="1"/>
</dbReference>
<dbReference type="PANTHER" id="PTHR12549:SF38">
    <property type="entry name" value="JMJC DOMAIN-CONTAINING HISTONE DEMETHYLASE 2, ISOFORM A"/>
    <property type="match status" value="1"/>
</dbReference>
<dbReference type="GO" id="GO:0032454">
    <property type="term" value="F:histone H3K9 demethylase activity"/>
    <property type="evidence" value="ECO:0007669"/>
    <property type="project" value="InterPro"/>
</dbReference>
<evidence type="ECO:0000256" key="3">
    <source>
        <dbReference type="ARBA" id="ARBA00023242"/>
    </source>
</evidence>
<accession>A0A5J5F1X6</accession>
<dbReference type="GO" id="GO:0003712">
    <property type="term" value="F:transcription coregulator activity"/>
    <property type="evidence" value="ECO:0007669"/>
    <property type="project" value="TreeGrafter"/>
</dbReference>
<dbReference type="InterPro" id="IPR003347">
    <property type="entry name" value="JmjC_dom"/>
</dbReference>
<dbReference type="Proteomes" id="UP000326924">
    <property type="component" value="Unassembled WGS sequence"/>
</dbReference>
<dbReference type="CDD" id="cd02208">
    <property type="entry name" value="cupin_RmlC-like"/>
    <property type="match status" value="1"/>
</dbReference>
<keyword evidence="3" id="KW-0539">Nucleus</keyword>
<dbReference type="SMART" id="SM00558">
    <property type="entry name" value="JmjC"/>
    <property type="match status" value="1"/>
</dbReference>
<dbReference type="PROSITE" id="PS51184">
    <property type="entry name" value="JMJC"/>
    <property type="match status" value="1"/>
</dbReference>
<dbReference type="Pfam" id="PF02373">
    <property type="entry name" value="JmjC"/>
    <property type="match status" value="1"/>
</dbReference>
<evidence type="ECO:0000313" key="5">
    <source>
        <dbReference type="EMBL" id="KAA8909829.1"/>
    </source>
</evidence>
<sequence length="460" mass="52643">PILRMQHVPETRASCDICAASFHMGSYMCGCCGREYCMYCYNNWQPSATIVAGKLSRMDQCSRKRRHAKQSMIFVTRALPGHLESLLCKLFPDMLDFSDQRLHRRQSRESVQKLPTVRQQYPHENGPLYLAVPTLKHQDMGLEQFQSLWSAGGIPLVLTGVKSRFQLPWDDTYFVDEHGMDKCIIHDCSTGLAAESTVAEFFKMFRSGENTRSLKLKDWPPTDTFQSAFPDLFADFENAVPIPEYTRRTGPMNLASYFPEHWNAPDLGPKMYHATPSKEKRMRKLVGTTNLHLDLTDAVNIMLYETGGENAPQYSTVEKGIPECGAIWDIFRPEDASKIRGFLKLRDPECDDPIHRQCHYLSEHDLSLLAKEGVGSYRIYQRAGDAVFIPAGCAHQVRNRRSCVKVAVDFLSPENLERCYFLLREGMAMAPKYSTNRYKEKSKEDVLQLWNCLDFAFQGL</sequence>
<feature type="domain" description="JmjC" evidence="4">
    <location>
        <begin position="231"/>
        <end position="427"/>
    </location>
</feature>
<dbReference type="OrthoDB" id="1667110at2759"/>
<proteinExistence type="predicted"/>
<comment type="subcellular location">
    <subcellularLocation>
        <location evidence="1">Nucleus</location>
    </subcellularLocation>
</comment>
<gene>
    <name evidence="5" type="ORF">FN846DRAFT_769761</name>
</gene>
<evidence type="ECO:0000313" key="6">
    <source>
        <dbReference type="Proteomes" id="UP000326924"/>
    </source>
</evidence>
<reference evidence="5 6" key="1">
    <citation type="submission" date="2019-09" db="EMBL/GenBank/DDBJ databases">
        <title>Draft genome of the ectomycorrhizal ascomycete Sphaerosporella brunnea.</title>
        <authorList>
            <consortium name="DOE Joint Genome Institute"/>
            <person name="Benucci G.M."/>
            <person name="Marozzi G."/>
            <person name="Antonielli L."/>
            <person name="Sanchez S."/>
            <person name="Marco P."/>
            <person name="Wang X."/>
            <person name="Falini L.B."/>
            <person name="Barry K."/>
            <person name="Haridas S."/>
            <person name="Lipzen A."/>
            <person name="Labutti K."/>
            <person name="Grigoriev I.V."/>
            <person name="Murat C."/>
            <person name="Martin F."/>
            <person name="Albertini E."/>
            <person name="Donnini D."/>
            <person name="Bonito G."/>
        </authorList>
    </citation>
    <scope>NUCLEOTIDE SEQUENCE [LARGE SCALE GENOMIC DNA]</scope>
    <source>
        <strain evidence="5 6">Sb_GMNB300</strain>
    </source>
</reference>
<dbReference type="InterPro" id="IPR045109">
    <property type="entry name" value="LSDs-like"/>
</dbReference>
<comment type="caution">
    <text evidence="5">The sequence shown here is derived from an EMBL/GenBank/DDBJ whole genome shotgun (WGS) entry which is preliminary data.</text>
</comment>